<evidence type="ECO:0000313" key="3">
    <source>
        <dbReference type="Proteomes" id="UP000692954"/>
    </source>
</evidence>
<keyword evidence="1" id="KW-0812">Transmembrane</keyword>
<evidence type="ECO:0000256" key="1">
    <source>
        <dbReference type="SAM" id="Phobius"/>
    </source>
</evidence>
<keyword evidence="1" id="KW-0472">Membrane</keyword>
<organism evidence="2 3">
    <name type="scientific">Paramecium sonneborni</name>
    <dbReference type="NCBI Taxonomy" id="65129"/>
    <lineage>
        <taxon>Eukaryota</taxon>
        <taxon>Sar</taxon>
        <taxon>Alveolata</taxon>
        <taxon>Ciliophora</taxon>
        <taxon>Intramacronucleata</taxon>
        <taxon>Oligohymenophorea</taxon>
        <taxon>Peniculida</taxon>
        <taxon>Parameciidae</taxon>
        <taxon>Paramecium</taxon>
    </lineage>
</organism>
<keyword evidence="3" id="KW-1185">Reference proteome</keyword>
<gene>
    <name evidence="2" type="ORF">PSON_ATCC_30995.1.T1560072</name>
</gene>
<accession>A0A8S1RDP5</accession>
<sequence length="1261" mass="150947">MIENDYENETINDDQILYPQIQELDHFSFDDKAQIISTIIVPFLFKNLNLEKQLCSLYKMDGYFISCISIEKIIKEKRELSNQNHEIQQQFFSESFRLSILTEKDEDCEQLFQINQLDLLIICNSLNRLNIYSINLNNITITNKDFDFDKTQYKFCQVKYEQYFDNSFLLIFYDCVQWAIYIQKDTFLNLIFNSDIALENDSYFDIDFVENIQICQEKIIISGNYKYFQYSYKSNNTLSINFFGSKKFFKQVLFDRFCIIQYYLLESQSNNKIYITNENTNFELEGIPKYVYFVSNVLFIINEEGLLIILNKKFRKKVELKIFPLHFYYINNFFYQIDYESKTFKFYKYKIINNYIINPTKKFLLYFSYYRQFIDESPSQCQLIQMNKNSTQIQTYNYSLQINIKCEIIDKIFIKKPSVQLPENFKVVIESDILNLVKNIDDKEKFESLCQIPKQHLQNIHLLYYLSDHKACVIFLTAKFLNILYCDDQKLVQIYIQNQKVINFKQQILLLNDYVDHLKIVQIFNGLPKYQEYKLDSNIQEFVQNSKYVLIITKSLQKVELFDLNFIQTVQLPSLLNQILLNIYLNNLNKEENLQNFYCKKGKNIFILQYYKHLMVFKQDQIFHFELKQQILSIIQISSFLNAFHIVAVDKNENCFVQFVLDQADLTLWNKHCLQNSQFIYPIIYQEFQNQIIIAITKDNCTFLNIFTFQETNIIKLKQTIKVSQKQFFINQNQLFYFDINNQISILNLDHLIIELNPILQYNRNFKIDEKLVFYIKNEFIDNTQIIFASNISFFFQCQKLIPLKNEFSIILDNNTIIQLNDLFQGAIDILKLEGNSNVLLEGPFLYQQQNNQNNNELLTVIYNVEQYNVQICLITIQSISDYMQILKIQIKNQEEDLFQEKYGIFLYAFYLNQSQIIFFFEIENQVKAQIFRINQEKLTITDDSDQLIINNYNQNLEITKQNNLFQIKQGQHYDYLYIENGNMLLLQNIKGIKNLLLIQNSNELLLESKFQYSQSLFSISLIKIEQLDFLIIKQFTLSLDTLLEDFDKRNKDQYTYKNISVINASISTQTLKIKVLIILENYSTLQNIQIDLTTGEFNFTNQKIVRNPLRDFSNLKFIDVNYLILNEGHSCYIYDIRPIKEIYDYIFFYQFCYNTIYQYNTTHYIFYELDFDIFMIGQIDYRIRILNNQTQTENCTLIAENSLSKAEITLHLIQNISQKSPERTFAFSILCLTVICIVLIIYFIRRSFLKKRKQFSILNS</sequence>
<dbReference type="Proteomes" id="UP000692954">
    <property type="component" value="Unassembled WGS sequence"/>
</dbReference>
<dbReference type="AlphaFoldDB" id="A0A8S1RDP5"/>
<proteinExistence type="predicted"/>
<feature type="transmembrane region" description="Helical" evidence="1">
    <location>
        <begin position="1226"/>
        <end position="1245"/>
    </location>
</feature>
<keyword evidence="1" id="KW-1133">Transmembrane helix</keyword>
<evidence type="ECO:0008006" key="4">
    <source>
        <dbReference type="Google" id="ProtNLM"/>
    </source>
</evidence>
<reference evidence="2" key="1">
    <citation type="submission" date="2021-01" db="EMBL/GenBank/DDBJ databases">
        <authorList>
            <consortium name="Genoscope - CEA"/>
            <person name="William W."/>
        </authorList>
    </citation>
    <scope>NUCLEOTIDE SEQUENCE</scope>
</reference>
<dbReference type="EMBL" id="CAJJDN010000156">
    <property type="protein sequence ID" value="CAD8125110.1"/>
    <property type="molecule type" value="Genomic_DNA"/>
</dbReference>
<protein>
    <recommendedName>
        <fullName evidence="4">Transmembrane protein</fullName>
    </recommendedName>
</protein>
<evidence type="ECO:0000313" key="2">
    <source>
        <dbReference type="EMBL" id="CAD8125110.1"/>
    </source>
</evidence>
<dbReference type="OrthoDB" id="10509403at2759"/>
<comment type="caution">
    <text evidence="2">The sequence shown here is derived from an EMBL/GenBank/DDBJ whole genome shotgun (WGS) entry which is preliminary data.</text>
</comment>
<name>A0A8S1RDP5_9CILI</name>